<dbReference type="InterPro" id="IPR011055">
    <property type="entry name" value="Dup_hybrid_motif"/>
</dbReference>
<dbReference type="CDD" id="cd12797">
    <property type="entry name" value="M23_peptidase"/>
    <property type="match status" value="1"/>
</dbReference>
<proteinExistence type="predicted"/>
<evidence type="ECO:0000313" key="4">
    <source>
        <dbReference type="EMBL" id="MUN38900.1"/>
    </source>
</evidence>
<dbReference type="Pfam" id="PF03995">
    <property type="entry name" value="Inhibitor_I36"/>
    <property type="match status" value="1"/>
</dbReference>
<dbReference type="Proteomes" id="UP000432015">
    <property type="component" value="Unassembled WGS sequence"/>
</dbReference>
<evidence type="ECO:0000313" key="5">
    <source>
        <dbReference type="Proteomes" id="UP000432015"/>
    </source>
</evidence>
<organism evidence="4 5">
    <name type="scientific">Actinomadura litoris</name>
    <dbReference type="NCBI Taxonomy" id="2678616"/>
    <lineage>
        <taxon>Bacteria</taxon>
        <taxon>Bacillati</taxon>
        <taxon>Actinomycetota</taxon>
        <taxon>Actinomycetes</taxon>
        <taxon>Streptosporangiales</taxon>
        <taxon>Thermomonosporaceae</taxon>
        <taxon>Actinomadura</taxon>
    </lineage>
</organism>
<gene>
    <name evidence="4" type="ORF">GNZ18_20140</name>
</gene>
<evidence type="ECO:0000259" key="3">
    <source>
        <dbReference type="Pfam" id="PF01551"/>
    </source>
</evidence>
<comment type="caution">
    <text evidence="4">The sequence shown here is derived from an EMBL/GenBank/DDBJ whole genome shotgun (WGS) entry which is preliminary data.</text>
</comment>
<name>A0A7K1L396_9ACTN</name>
<dbReference type="Pfam" id="PF01551">
    <property type="entry name" value="Peptidase_M23"/>
    <property type="match status" value="1"/>
</dbReference>
<protein>
    <submittedName>
        <fullName evidence="4">Peptidoglycan DD-metalloendopeptidase family protein</fullName>
    </submittedName>
</protein>
<feature type="domain" description="M23ase beta-sheet core" evidence="3">
    <location>
        <begin position="170"/>
        <end position="266"/>
    </location>
</feature>
<dbReference type="GO" id="GO:0004222">
    <property type="term" value="F:metalloendopeptidase activity"/>
    <property type="evidence" value="ECO:0007669"/>
    <property type="project" value="TreeGrafter"/>
</dbReference>
<dbReference type="SUPFAM" id="SSF51261">
    <property type="entry name" value="Duplicated hybrid motif"/>
    <property type="match status" value="1"/>
</dbReference>
<dbReference type="AlphaFoldDB" id="A0A7K1L396"/>
<evidence type="ECO:0000256" key="2">
    <source>
        <dbReference type="SAM" id="SignalP"/>
    </source>
</evidence>
<reference evidence="4 5" key="1">
    <citation type="submission" date="2019-11" db="EMBL/GenBank/DDBJ databases">
        <authorList>
            <person name="Cao P."/>
        </authorList>
    </citation>
    <scope>NUCLEOTIDE SEQUENCE [LARGE SCALE GENOMIC DNA]</scope>
    <source>
        <strain evidence="4 5">NEAU-AAG5</strain>
    </source>
</reference>
<feature type="compositionally biased region" description="Polar residues" evidence="1">
    <location>
        <begin position="281"/>
        <end position="295"/>
    </location>
</feature>
<dbReference type="EMBL" id="WOFH01000006">
    <property type="protein sequence ID" value="MUN38900.1"/>
    <property type="molecule type" value="Genomic_DNA"/>
</dbReference>
<dbReference type="Gene3D" id="2.70.70.10">
    <property type="entry name" value="Glucose Permease (Domain IIA)"/>
    <property type="match status" value="1"/>
</dbReference>
<dbReference type="InterPro" id="IPR050570">
    <property type="entry name" value="Cell_wall_metabolism_enzyme"/>
</dbReference>
<dbReference type="PANTHER" id="PTHR21666:SF270">
    <property type="entry name" value="MUREIN HYDROLASE ACTIVATOR ENVC"/>
    <property type="match status" value="1"/>
</dbReference>
<feature type="signal peptide" evidence="2">
    <location>
        <begin position="1"/>
        <end position="24"/>
    </location>
</feature>
<feature type="chain" id="PRO_5039210983" evidence="2">
    <location>
        <begin position="25"/>
        <end position="295"/>
    </location>
</feature>
<keyword evidence="2" id="KW-0732">Signal</keyword>
<accession>A0A7K1L396</accession>
<evidence type="ECO:0000256" key="1">
    <source>
        <dbReference type="SAM" id="MobiDB-lite"/>
    </source>
</evidence>
<dbReference type="PANTHER" id="PTHR21666">
    <property type="entry name" value="PEPTIDASE-RELATED"/>
    <property type="match status" value="1"/>
</dbReference>
<keyword evidence="5" id="KW-1185">Reference proteome</keyword>
<sequence>MGTTLNKVLSVAAAAAAIGGTAVAAAPPASAADRDGKCDSGEFCYYFNSGNKGSVSDFRGSVADYGAKQPGCYEFKGQGSGKGKCVKNAAASVWNRTGQTVRVYYNSDHGGIYQDFKKGEKGDLNPRLKNQNASHELSPRNRVNMSFALYQARGGRLTCPFDGYQHRSGRHEGIDFARSRGSNVYALVSGKVTRVVEGRDGGAGLSTIAVYNASLRRTVIYLHTDPRNSLRAGQSIRKGQVIANEAWRGVSSSSSAHTHVEMRPGRQTHASPSGDEHLANPNPNSFWRSQGYNVR</sequence>
<dbReference type="InterPro" id="IPR016047">
    <property type="entry name" value="M23ase_b-sheet_dom"/>
</dbReference>
<feature type="region of interest" description="Disordered" evidence="1">
    <location>
        <begin position="250"/>
        <end position="295"/>
    </location>
</feature>